<proteinExistence type="predicted"/>
<feature type="region of interest" description="Disordered" evidence="1">
    <location>
        <begin position="27"/>
        <end position="55"/>
    </location>
</feature>
<gene>
    <name evidence="2" type="ORF">BN1723_019716</name>
</gene>
<dbReference type="EMBL" id="CVQI01034757">
    <property type="protein sequence ID" value="CRK45394.1"/>
    <property type="molecule type" value="Genomic_DNA"/>
</dbReference>
<feature type="compositionally biased region" description="Basic residues" evidence="1">
    <location>
        <begin position="43"/>
        <end position="55"/>
    </location>
</feature>
<dbReference type="AlphaFoldDB" id="A0A0G4NG56"/>
<organism evidence="2 3">
    <name type="scientific">Verticillium longisporum</name>
    <name type="common">Verticillium dahliae var. longisporum</name>
    <dbReference type="NCBI Taxonomy" id="100787"/>
    <lineage>
        <taxon>Eukaryota</taxon>
        <taxon>Fungi</taxon>
        <taxon>Dikarya</taxon>
        <taxon>Ascomycota</taxon>
        <taxon>Pezizomycotina</taxon>
        <taxon>Sordariomycetes</taxon>
        <taxon>Hypocreomycetidae</taxon>
        <taxon>Glomerellales</taxon>
        <taxon>Plectosphaerellaceae</taxon>
        <taxon>Verticillium</taxon>
    </lineage>
</organism>
<evidence type="ECO:0000256" key="1">
    <source>
        <dbReference type="SAM" id="MobiDB-lite"/>
    </source>
</evidence>
<reference evidence="3" key="1">
    <citation type="submission" date="2015-05" db="EMBL/GenBank/DDBJ databases">
        <authorList>
            <person name="Fogelqvist Johan"/>
        </authorList>
    </citation>
    <scope>NUCLEOTIDE SEQUENCE [LARGE SCALE GENOMIC DNA]</scope>
</reference>
<accession>A0A0G4NG56</accession>
<evidence type="ECO:0000313" key="2">
    <source>
        <dbReference type="EMBL" id="CRK45394.1"/>
    </source>
</evidence>
<sequence>MLQRDRKRQRPRKGLCQIHRPGCCLFDTGQGGEHKAGHDVGKPQRRSKLPHGANH</sequence>
<dbReference type="Proteomes" id="UP000045706">
    <property type="component" value="Unassembled WGS sequence"/>
</dbReference>
<evidence type="ECO:0000313" key="3">
    <source>
        <dbReference type="Proteomes" id="UP000045706"/>
    </source>
</evidence>
<protein>
    <submittedName>
        <fullName evidence="2">Uncharacterized protein</fullName>
    </submittedName>
</protein>
<feature type="compositionally biased region" description="Basic and acidic residues" evidence="1">
    <location>
        <begin position="32"/>
        <end position="42"/>
    </location>
</feature>
<name>A0A0G4NG56_VERLO</name>